<dbReference type="EMBL" id="KV425915">
    <property type="protein sequence ID" value="KZV98726.1"/>
    <property type="molecule type" value="Genomic_DNA"/>
</dbReference>
<dbReference type="InterPro" id="IPR027417">
    <property type="entry name" value="P-loop_NTPase"/>
</dbReference>
<name>A0A165M3S7_EXIGL</name>
<dbReference type="CDD" id="cd19481">
    <property type="entry name" value="RecA-like_protease"/>
    <property type="match status" value="1"/>
</dbReference>
<dbReference type="SUPFAM" id="SSF52540">
    <property type="entry name" value="P-loop containing nucleoside triphosphate hydrolases"/>
    <property type="match status" value="1"/>
</dbReference>
<dbReference type="Pfam" id="PF22942">
    <property type="entry name" value="DUF7025"/>
    <property type="match status" value="1"/>
</dbReference>
<evidence type="ECO:0000259" key="2">
    <source>
        <dbReference type="SMART" id="SM00382"/>
    </source>
</evidence>
<keyword evidence="4" id="KW-1185">Reference proteome</keyword>
<protein>
    <submittedName>
        <fullName evidence="3">p-loop containing nucleoside triphosphate hydrolase protein</fullName>
    </submittedName>
</protein>
<accession>A0A165M3S7</accession>
<dbReference type="Pfam" id="PF00004">
    <property type="entry name" value="AAA"/>
    <property type="match status" value="1"/>
</dbReference>
<dbReference type="PANTHER" id="PTHR46411">
    <property type="entry name" value="FAMILY ATPASE, PUTATIVE-RELATED"/>
    <property type="match status" value="1"/>
</dbReference>
<dbReference type="GO" id="GO:0016887">
    <property type="term" value="F:ATP hydrolysis activity"/>
    <property type="evidence" value="ECO:0007669"/>
    <property type="project" value="InterPro"/>
</dbReference>
<organism evidence="3 4">
    <name type="scientific">Exidia glandulosa HHB12029</name>
    <dbReference type="NCBI Taxonomy" id="1314781"/>
    <lineage>
        <taxon>Eukaryota</taxon>
        <taxon>Fungi</taxon>
        <taxon>Dikarya</taxon>
        <taxon>Basidiomycota</taxon>
        <taxon>Agaricomycotina</taxon>
        <taxon>Agaricomycetes</taxon>
        <taxon>Auriculariales</taxon>
        <taxon>Exidiaceae</taxon>
        <taxon>Exidia</taxon>
    </lineage>
</organism>
<evidence type="ECO:0000313" key="4">
    <source>
        <dbReference type="Proteomes" id="UP000077266"/>
    </source>
</evidence>
<feature type="region of interest" description="Disordered" evidence="1">
    <location>
        <begin position="1"/>
        <end position="77"/>
    </location>
</feature>
<evidence type="ECO:0000256" key="1">
    <source>
        <dbReference type="SAM" id="MobiDB-lite"/>
    </source>
</evidence>
<dbReference type="PANTHER" id="PTHR46411:SF3">
    <property type="entry name" value="AAA+ ATPASE DOMAIN-CONTAINING PROTEIN"/>
    <property type="match status" value="1"/>
</dbReference>
<dbReference type="InterPro" id="IPR054289">
    <property type="entry name" value="DUF7025"/>
</dbReference>
<feature type="compositionally biased region" description="Acidic residues" evidence="1">
    <location>
        <begin position="397"/>
        <end position="410"/>
    </location>
</feature>
<feature type="compositionally biased region" description="Polar residues" evidence="1">
    <location>
        <begin position="24"/>
        <end position="49"/>
    </location>
</feature>
<dbReference type="OrthoDB" id="10042665at2759"/>
<dbReference type="Gene3D" id="3.40.50.300">
    <property type="entry name" value="P-loop containing nucleotide triphosphate hydrolases"/>
    <property type="match status" value="1"/>
</dbReference>
<reference evidence="3 4" key="1">
    <citation type="journal article" date="2016" name="Mol. Biol. Evol.">
        <title>Comparative Genomics of Early-Diverging Mushroom-Forming Fungi Provides Insights into the Origins of Lignocellulose Decay Capabilities.</title>
        <authorList>
            <person name="Nagy L.G."/>
            <person name="Riley R."/>
            <person name="Tritt A."/>
            <person name="Adam C."/>
            <person name="Daum C."/>
            <person name="Floudas D."/>
            <person name="Sun H."/>
            <person name="Yadav J.S."/>
            <person name="Pangilinan J."/>
            <person name="Larsson K.H."/>
            <person name="Matsuura K."/>
            <person name="Barry K."/>
            <person name="Labutti K."/>
            <person name="Kuo R."/>
            <person name="Ohm R.A."/>
            <person name="Bhattacharya S.S."/>
            <person name="Shirouzu T."/>
            <person name="Yoshinaga Y."/>
            <person name="Martin F.M."/>
            <person name="Grigoriev I.V."/>
            <person name="Hibbett D.S."/>
        </authorList>
    </citation>
    <scope>NUCLEOTIDE SEQUENCE [LARGE SCALE GENOMIC DNA]</scope>
    <source>
        <strain evidence="3 4">HHB12029</strain>
    </source>
</reference>
<gene>
    <name evidence="3" type="ORF">EXIGLDRAFT_763198</name>
</gene>
<dbReference type="InterPro" id="IPR003959">
    <property type="entry name" value="ATPase_AAA_core"/>
</dbReference>
<feature type="region of interest" description="Disordered" evidence="1">
    <location>
        <begin position="383"/>
        <end position="412"/>
    </location>
</feature>
<proteinExistence type="predicted"/>
<dbReference type="InterPro" id="IPR003593">
    <property type="entry name" value="AAA+_ATPase"/>
</dbReference>
<dbReference type="GO" id="GO:0005524">
    <property type="term" value="F:ATP binding"/>
    <property type="evidence" value="ECO:0007669"/>
    <property type="project" value="InterPro"/>
</dbReference>
<feature type="compositionally biased region" description="Basic and acidic residues" evidence="1">
    <location>
        <begin position="68"/>
        <end position="77"/>
    </location>
</feature>
<dbReference type="SMART" id="SM00382">
    <property type="entry name" value="AAA"/>
    <property type="match status" value="1"/>
</dbReference>
<dbReference type="AlphaFoldDB" id="A0A165M3S7"/>
<sequence length="708" mass="79255">MVQTTDIAGSTVDLDATSDGGATPNGNGTVTTKTVEANGKTDATASTSGSEDEKTESEAAAAEPETEAGSRNEYKRVDEIWDSDNSEWVLRDSGPVRPKSKEDKYREFAFIIVRSLHHTTFAVKSTLVEIKSRYLKKVCQQVIQQYNGISWNSRVLRIEPQTFLTFFPQLEARLEMLTSKAGRSEDESTMADHLKLLLDYIRAEHASTLAEIASLLSHSEITFDLMWSILLPGTVFFTHCSVTGEPRAYRLISSDKLTPHGGVPFWRLECEYIEATGARNAGPRFGFSDRTIDIPLFKGTVKIASLRAYPMKWHPREEEMRARLIARGKRWQELDGVHHRHYNAVAHLDRGCRYVKVTVNCRIMVDVASFKLVNPNYSIPSVKGADEDSSSGYDSYGDSDDSDAEEDEEKDTGRAVLLSTLTDDHLLLASPLLYGFSLGDKLWLEFNVEHVKTFKWNDEAFERLVLPPKQKNLVKSLVESHKANTHNFDDFVEGKGKGLIINLFGPPGVGKTLSAEATSEHVRRPLYVVGAGELGTHASALDTSLTEIFQVAAAWKAIVLIDEADVFLEQRSLHDLGRNALVAVFLRQLEYYQGILFLTTNRVRSFDEAFQSRIHVALRYRDLEEDARLTIWRSFLEKVGLSQGAMTAEEERTLAGKDLNGRQIKNAVRTAGAVAASRGESVSFIHLMEVLEVMEQFEQDFRELATEA</sequence>
<evidence type="ECO:0000313" key="3">
    <source>
        <dbReference type="EMBL" id="KZV98726.1"/>
    </source>
</evidence>
<dbReference type="InParanoid" id="A0A165M3S7"/>
<feature type="domain" description="AAA+ ATPase" evidence="2">
    <location>
        <begin position="497"/>
        <end position="624"/>
    </location>
</feature>
<dbReference type="Proteomes" id="UP000077266">
    <property type="component" value="Unassembled WGS sequence"/>
</dbReference>
<dbReference type="STRING" id="1314781.A0A165M3S7"/>
<keyword evidence="3" id="KW-0378">Hydrolase</keyword>